<name>A0A367CJM3_9ENTE</name>
<proteinExistence type="predicted"/>
<dbReference type="Proteomes" id="UP000252797">
    <property type="component" value="Unassembled WGS sequence"/>
</dbReference>
<sequence>MTNVSADEFVFEDEKQNEYSIQKKEFDFTKKQLKAKDKIIIKFEGEILEISPTKFKKVINIEKEKD</sequence>
<evidence type="ECO:0000313" key="2">
    <source>
        <dbReference type="Proteomes" id="UP000252797"/>
    </source>
</evidence>
<accession>A0A367CJM3</accession>
<organism evidence="1 2">
    <name type="scientific">Enterococcus durans</name>
    <dbReference type="NCBI Taxonomy" id="53345"/>
    <lineage>
        <taxon>Bacteria</taxon>
        <taxon>Bacillati</taxon>
        <taxon>Bacillota</taxon>
        <taxon>Bacilli</taxon>
        <taxon>Lactobacillales</taxon>
        <taxon>Enterococcaceae</taxon>
        <taxon>Enterococcus</taxon>
    </lineage>
</organism>
<comment type="caution">
    <text evidence="1">The sequence shown here is derived from an EMBL/GenBank/DDBJ whole genome shotgun (WGS) entry which is preliminary data.</text>
</comment>
<evidence type="ECO:0000313" key="1">
    <source>
        <dbReference type="EMBL" id="RCA11883.1"/>
    </source>
</evidence>
<protein>
    <submittedName>
        <fullName evidence="1">Uncharacterized protein</fullName>
    </submittedName>
</protein>
<dbReference type="AlphaFoldDB" id="A0A367CJM3"/>
<gene>
    <name evidence="1" type="ORF">EA71_00087</name>
</gene>
<reference evidence="1 2" key="1">
    <citation type="submission" date="2015-06" db="EMBL/GenBank/DDBJ databases">
        <title>The Genome Sequence of Enterococcus durans 4EA1.</title>
        <authorList>
            <consortium name="The Broad Institute Genomics Platform"/>
            <consortium name="The Broad Institute Genome Sequencing Center for Infectious Disease"/>
            <person name="Earl A.M."/>
            <person name="Van Tyne D."/>
            <person name="Lebreton F."/>
            <person name="Saavedra J.T."/>
            <person name="Gilmore M.S."/>
            <person name="Manson Mcguire A."/>
            <person name="Clock S."/>
            <person name="Crupain M."/>
            <person name="Rangan U."/>
            <person name="Young S."/>
            <person name="Abouelleil A."/>
            <person name="Cao P."/>
            <person name="Chapman S.B."/>
            <person name="Griggs A."/>
            <person name="Priest M."/>
            <person name="Shea T."/>
            <person name="Wortman J."/>
            <person name="Nusbaum C."/>
            <person name="Birren B."/>
        </authorList>
    </citation>
    <scope>NUCLEOTIDE SEQUENCE [LARGE SCALE GENOMIC DNA]</scope>
    <source>
        <strain evidence="1 2">4EA1</strain>
    </source>
</reference>
<dbReference type="EMBL" id="LEPB01000001">
    <property type="protein sequence ID" value="RCA11883.1"/>
    <property type="molecule type" value="Genomic_DNA"/>
</dbReference>